<dbReference type="Pfam" id="PF04082">
    <property type="entry name" value="Fungal_trans"/>
    <property type="match status" value="1"/>
</dbReference>
<evidence type="ECO:0000256" key="2">
    <source>
        <dbReference type="ARBA" id="ARBA00023242"/>
    </source>
</evidence>
<comment type="caution">
    <text evidence="4">The sequence shown here is derived from an EMBL/GenBank/DDBJ whole genome shotgun (WGS) entry which is preliminary data.</text>
</comment>
<dbReference type="CDD" id="cd12148">
    <property type="entry name" value="fungal_TF_MHR"/>
    <property type="match status" value="1"/>
</dbReference>
<dbReference type="RefSeq" id="XP_045962561.1">
    <property type="nucleotide sequence ID" value="XM_046102282.1"/>
</dbReference>
<dbReference type="EMBL" id="JAGPXC010000002">
    <property type="protein sequence ID" value="KAH6658327.1"/>
    <property type="molecule type" value="Genomic_DNA"/>
</dbReference>
<dbReference type="InterPro" id="IPR036864">
    <property type="entry name" value="Zn2-C6_fun-type_DNA-bd_sf"/>
</dbReference>
<dbReference type="GO" id="GO:0003677">
    <property type="term" value="F:DNA binding"/>
    <property type="evidence" value="ECO:0007669"/>
    <property type="project" value="InterPro"/>
</dbReference>
<keyword evidence="1" id="KW-0479">Metal-binding</keyword>
<dbReference type="CDD" id="cd00067">
    <property type="entry name" value="GAL4"/>
    <property type="match status" value="1"/>
</dbReference>
<proteinExistence type="predicted"/>
<dbReference type="InterPro" id="IPR001138">
    <property type="entry name" value="Zn2Cys6_DnaBD"/>
</dbReference>
<dbReference type="OrthoDB" id="103819at2759"/>
<dbReference type="GO" id="GO:0000981">
    <property type="term" value="F:DNA-binding transcription factor activity, RNA polymerase II-specific"/>
    <property type="evidence" value="ECO:0007669"/>
    <property type="project" value="InterPro"/>
</dbReference>
<keyword evidence="5" id="KW-1185">Reference proteome</keyword>
<name>A0A9P8UUJ3_9PEZI</name>
<dbReference type="SMART" id="SM00906">
    <property type="entry name" value="Fungal_trans"/>
    <property type="match status" value="1"/>
</dbReference>
<protein>
    <recommendedName>
        <fullName evidence="3">Zn(2)-C6 fungal-type domain-containing protein</fullName>
    </recommendedName>
</protein>
<keyword evidence="2" id="KW-0539">Nucleus</keyword>
<dbReference type="PROSITE" id="PS50048">
    <property type="entry name" value="ZN2_CY6_FUNGAL_2"/>
    <property type="match status" value="1"/>
</dbReference>
<dbReference type="PROSITE" id="PS00463">
    <property type="entry name" value="ZN2_CY6_FUNGAL_1"/>
    <property type="match status" value="1"/>
</dbReference>
<reference evidence="4" key="1">
    <citation type="journal article" date="2021" name="Nat. Commun.">
        <title>Genetic determinants of endophytism in the Arabidopsis root mycobiome.</title>
        <authorList>
            <person name="Mesny F."/>
            <person name="Miyauchi S."/>
            <person name="Thiergart T."/>
            <person name="Pickel B."/>
            <person name="Atanasova L."/>
            <person name="Karlsson M."/>
            <person name="Huettel B."/>
            <person name="Barry K.W."/>
            <person name="Haridas S."/>
            <person name="Chen C."/>
            <person name="Bauer D."/>
            <person name="Andreopoulos W."/>
            <person name="Pangilinan J."/>
            <person name="LaButti K."/>
            <person name="Riley R."/>
            <person name="Lipzen A."/>
            <person name="Clum A."/>
            <person name="Drula E."/>
            <person name="Henrissat B."/>
            <person name="Kohler A."/>
            <person name="Grigoriev I.V."/>
            <person name="Martin F.M."/>
            <person name="Hacquard S."/>
        </authorList>
    </citation>
    <scope>NUCLEOTIDE SEQUENCE</scope>
    <source>
        <strain evidence="4">MPI-SDFR-AT-0073</strain>
    </source>
</reference>
<dbReference type="InterPro" id="IPR007219">
    <property type="entry name" value="XnlR_reg_dom"/>
</dbReference>
<feature type="domain" description="Zn(2)-C6 fungal-type" evidence="3">
    <location>
        <begin position="26"/>
        <end position="55"/>
    </location>
</feature>
<evidence type="ECO:0000259" key="3">
    <source>
        <dbReference type="PROSITE" id="PS50048"/>
    </source>
</evidence>
<dbReference type="GO" id="GO:0006351">
    <property type="term" value="P:DNA-templated transcription"/>
    <property type="evidence" value="ECO:0007669"/>
    <property type="project" value="InterPro"/>
</dbReference>
<accession>A0A9P8UUJ3</accession>
<dbReference type="PANTHER" id="PTHR46910:SF5">
    <property type="entry name" value="ZN(II)2CYS6 TRANSCRIPTION FACTOR (EUROFUNG)"/>
    <property type="match status" value="1"/>
</dbReference>
<dbReference type="Proteomes" id="UP000758603">
    <property type="component" value="Unassembled WGS sequence"/>
</dbReference>
<evidence type="ECO:0000313" key="5">
    <source>
        <dbReference type="Proteomes" id="UP000758603"/>
    </source>
</evidence>
<dbReference type="SUPFAM" id="SSF57701">
    <property type="entry name" value="Zn2/Cys6 DNA-binding domain"/>
    <property type="match status" value="1"/>
</dbReference>
<dbReference type="AlphaFoldDB" id="A0A9P8UUJ3"/>
<dbReference type="Gene3D" id="4.10.240.10">
    <property type="entry name" value="Zn(2)-C6 fungal-type DNA-binding domain"/>
    <property type="match status" value="1"/>
</dbReference>
<dbReference type="PANTHER" id="PTHR46910">
    <property type="entry name" value="TRANSCRIPTION FACTOR PDR1"/>
    <property type="match status" value="1"/>
</dbReference>
<sequence>MNERVKLSPAMTDERSKRRPAIVRRSCDQCRARKIGCNRGSPCANCTTARLDCTHSAIASNASPPRPRVLISAQYDRKIEEIAKGIDGIKVLLQGLNISLGTKQQESGYPEQLKLGKPADAPPSRQFLPESASKSSVLDHSAHIIEFLKTVLDDQYSKNDTSEASEVISSLKSLVTALENNHAGQSMSFSKLDIAKRDTNPPMPPVEVVVAALRWAKEHDGYDRIVWIANILPLNVFTDICRKVCFAVDDYSETDLAIANGYLSYIFAEHVGLQDYIEYSQLCQKNLHSALLRLPLIMPPSMEVIAALTIGAFNAIQDSKAIMAWTFISAASNHCQTLGYHRHRSAREIDQTLKDVQDRLFWTVYRFDKSLSLRLGRSSSFRDSDIELPFDVNTTRPTMVARIQGRVYDQLYSPMGLSRPYEERGHEAELLAEQLRELISATHIEASSANSQLDHCGSDPMRVVYLQFDLVCQTSLLALILRAIPSTQISPSDISGECVAVARDALNAHEQCMTSLRGHERDPFMFTKYISWAVLHIPFIPFSILFTHTVQHLDFADLARLDCFAASLRPKAPSQTSITHPHRLYEILCRAARIYIAPETSPSHVDLFPDPGPLDPSEVSGFTCFDWGADDETRQFADAQSLGLEEWYYSNQQIMSLLDENVTI</sequence>
<organism evidence="4 5">
    <name type="scientific">Truncatella angustata</name>
    <dbReference type="NCBI Taxonomy" id="152316"/>
    <lineage>
        <taxon>Eukaryota</taxon>
        <taxon>Fungi</taxon>
        <taxon>Dikarya</taxon>
        <taxon>Ascomycota</taxon>
        <taxon>Pezizomycotina</taxon>
        <taxon>Sordariomycetes</taxon>
        <taxon>Xylariomycetidae</taxon>
        <taxon>Amphisphaeriales</taxon>
        <taxon>Sporocadaceae</taxon>
        <taxon>Truncatella</taxon>
    </lineage>
</organism>
<dbReference type="GO" id="GO:0008270">
    <property type="term" value="F:zinc ion binding"/>
    <property type="evidence" value="ECO:0007669"/>
    <property type="project" value="InterPro"/>
</dbReference>
<dbReference type="Pfam" id="PF00172">
    <property type="entry name" value="Zn_clus"/>
    <property type="match status" value="1"/>
</dbReference>
<evidence type="ECO:0000256" key="1">
    <source>
        <dbReference type="ARBA" id="ARBA00022723"/>
    </source>
</evidence>
<evidence type="ECO:0000313" key="4">
    <source>
        <dbReference type="EMBL" id="KAH6658327.1"/>
    </source>
</evidence>
<dbReference type="GeneID" id="70131174"/>
<gene>
    <name evidence="4" type="ORF">BKA67DRAFT_557714</name>
</gene>
<dbReference type="InterPro" id="IPR050987">
    <property type="entry name" value="AtrR-like"/>
</dbReference>
<dbReference type="SMART" id="SM00066">
    <property type="entry name" value="GAL4"/>
    <property type="match status" value="1"/>
</dbReference>